<evidence type="ECO:0000313" key="3">
    <source>
        <dbReference type="EMBL" id="OAX78701.1"/>
    </source>
</evidence>
<feature type="compositionally biased region" description="Basic and acidic residues" evidence="1">
    <location>
        <begin position="349"/>
        <end position="358"/>
    </location>
</feature>
<dbReference type="EMBL" id="LGUA01001359">
    <property type="protein sequence ID" value="OAX78701.1"/>
    <property type="molecule type" value="Genomic_DNA"/>
</dbReference>
<gene>
    <name evidence="3" type="ORF">ACJ72_06991</name>
</gene>
<evidence type="ECO:0000256" key="1">
    <source>
        <dbReference type="SAM" id="MobiDB-lite"/>
    </source>
</evidence>
<evidence type="ECO:0000256" key="2">
    <source>
        <dbReference type="SAM" id="Phobius"/>
    </source>
</evidence>
<reference evidence="3 4" key="1">
    <citation type="submission" date="2015-07" db="EMBL/GenBank/DDBJ databases">
        <title>Emmonsia species relationships and genome sequence.</title>
        <authorList>
            <person name="Cuomo C.A."/>
            <person name="Schwartz I.S."/>
            <person name="Kenyon C."/>
            <person name="de Hoog G.S."/>
            <person name="Govender N.P."/>
            <person name="Botha A."/>
            <person name="Moreno L."/>
            <person name="de Vries M."/>
            <person name="Munoz J.F."/>
            <person name="Stielow J.B."/>
        </authorList>
    </citation>
    <scope>NUCLEOTIDE SEQUENCE [LARGE SCALE GENOMIC DNA]</scope>
    <source>
        <strain evidence="3 4">CBS 136260</strain>
    </source>
</reference>
<feature type="region of interest" description="Disordered" evidence="1">
    <location>
        <begin position="349"/>
        <end position="406"/>
    </location>
</feature>
<dbReference type="AlphaFoldDB" id="A0A1B7NPG0"/>
<keyword evidence="2" id="KW-0812">Transmembrane</keyword>
<keyword evidence="2" id="KW-0472">Membrane</keyword>
<feature type="transmembrane region" description="Helical" evidence="2">
    <location>
        <begin position="152"/>
        <end position="175"/>
    </location>
</feature>
<keyword evidence="2" id="KW-1133">Transmembrane helix</keyword>
<organism evidence="3 4">
    <name type="scientific">Emergomyces africanus</name>
    <dbReference type="NCBI Taxonomy" id="1955775"/>
    <lineage>
        <taxon>Eukaryota</taxon>
        <taxon>Fungi</taxon>
        <taxon>Dikarya</taxon>
        <taxon>Ascomycota</taxon>
        <taxon>Pezizomycotina</taxon>
        <taxon>Eurotiomycetes</taxon>
        <taxon>Eurotiomycetidae</taxon>
        <taxon>Onygenales</taxon>
        <taxon>Ajellomycetaceae</taxon>
        <taxon>Emergomyces</taxon>
    </lineage>
</organism>
<sequence length="406" mass="45312">MKYVQKLLGMTMDLDSSFQRCLVNRALFDPECSSEDYLTTSCCQECALVVLVEDRNVDWLQFFPRYHFPICLAAGLNLNINVLNLQRILEGLLTQQRWGFHSRLRSLFSDVWLALSQQFSARTNYVSAISINFFGSANNPTDRYAWFRTSKYYLPLPVPLSGITTFLPIITAILIPLSKNLVARGGNQRLNTVSSGPIWQWQMGNDSTASVYNNPHGLSSLYYLLFRAWRSRWMPPRKPMAVILLQSTRDRGWPFPGGSEQRDCTSTLGYTQSCLSGWQSTQREAASMIFAAAVLSLVMKFILASNRFGLSRSYTRLPYHEAIEGTENAGGTHGNSSQRRLITDVHYRDDPGAEEGHRASSSVTSPSSDVNAFGLANGHDDPNNNAGDGYQGGPPSGALHISNLRL</sequence>
<dbReference type="OrthoDB" id="71600at2759"/>
<dbReference type="Proteomes" id="UP000091918">
    <property type="component" value="Unassembled WGS sequence"/>
</dbReference>
<accession>A0A1B7NPG0</accession>
<protein>
    <submittedName>
        <fullName evidence="3">Uncharacterized protein</fullName>
    </submittedName>
</protein>
<feature type="transmembrane region" description="Helical" evidence="2">
    <location>
        <begin position="285"/>
        <end position="303"/>
    </location>
</feature>
<evidence type="ECO:0000313" key="4">
    <source>
        <dbReference type="Proteomes" id="UP000091918"/>
    </source>
</evidence>
<keyword evidence="4" id="KW-1185">Reference proteome</keyword>
<name>A0A1B7NPG0_9EURO</name>
<dbReference type="STRING" id="1658172.A0A1B7NPG0"/>
<proteinExistence type="predicted"/>
<comment type="caution">
    <text evidence="3">The sequence shown here is derived from an EMBL/GenBank/DDBJ whole genome shotgun (WGS) entry which is preliminary data.</text>
</comment>